<sequence length="152" mass="16977">MKMLVLMDGTKWSQKAAMHALMLAKEKGEDLTEVVLFSVLDRNEVRSSAFYLCKQSNMCDRIAEHEAKIARDMRKNIGDDVADMILHLNRAGINCSSKIVEGKRAEEILKEINSDNYSLIVMGAFGKKSNVLVGTLYSEIAKDVDVPILIVN</sequence>
<dbReference type="InterPro" id="IPR006016">
    <property type="entry name" value="UspA"/>
</dbReference>
<gene>
    <name evidence="3" type="ORF">L1994_02615</name>
</gene>
<accession>A0AAF0JM07</accession>
<keyword evidence="4" id="KW-1185">Reference proteome</keyword>
<dbReference type="Proteomes" id="UP001218895">
    <property type="component" value="Chromosome"/>
</dbReference>
<dbReference type="GeneID" id="79949252"/>
<dbReference type="RefSeq" id="WP_278100138.1">
    <property type="nucleotide sequence ID" value="NZ_CP091092.1"/>
</dbReference>
<dbReference type="Pfam" id="PF00582">
    <property type="entry name" value="Usp"/>
    <property type="match status" value="1"/>
</dbReference>
<reference evidence="3" key="1">
    <citation type="submission" date="2022-01" db="EMBL/GenBank/DDBJ databases">
        <title>Complete genome of Methanomicrobium antiquum DSM 21220.</title>
        <authorList>
            <person name="Chen S.-C."/>
            <person name="You Y.-T."/>
            <person name="Zhou Y.-Z."/>
            <person name="Lai M.-C."/>
        </authorList>
    </citation>
    <scope>NUCLEOTIDE SEQUENCE</scope>
    <source>
        <strain evidence="3">DSM 21220</strain>
    </source>
</reference>
<dbReference type="CDD" id="cd00293">
    <property type="entry name" value="USP-like"/>
    <property type="match status" value="1"/>
</dbReference>
<evidence type="ECO:0000313" key="3">
    <source>
        <dbReference type="EMBL" id="WFN37299.1"/>
    </source>
</evidence>
<dbReference type="InterPro" id="IPR014729">
    <property type="entry name" value="Rossmann-like_a/b/a_fold"/>
</dbReference>
<comment type="similarity">
    <text evidence="1">Belongs to the universal stress protein A family.</text>
</comment>
<evidence type="ECO:0000259" key="2">
    <source>
        <dbReference type="Pfam" id="PF00582"/>
    </source>
</evidence>
<dbReference type="Gene3D" id="3.40.50.620">
    <property type="entry name" value="HUPs"/>
    <property type="match status" value="1"/>
</dbReference>
<evidence type="ECO:0000256" key="1">
    <source>
        <dbReference type="ARBA" id="ARBA00008791"/>
    </source>
</evidence>
<dbReference type="PANTHER" id="PTHR46268">
    <property type="entry name" value="STRESS RESPONSE PROTEIN NHAX"/>
    <property type="match status" value="1"/>
</dbReference>
<organism evidence="3 4">
    <name type="scientific">Methanomicrobium antiquum</name>
    <dbReference type="NCBI Taxonomy" id="487686"/>
    <lineage>
        <taxon>Archaea</taxon>
        <taxon>Methanobacteriati</taxon>
        <taxon>Methanobacteriota</taxon>
        <taxon>Stenosarchaea group</taxon>
        <taxon>Methanomicrobia</taxon>
        <taxon>Methanomicrobiales</taxon>
        <taxon>Methanomicrobiaceae</taxon>
        <taxon>Methanomicrobium</taxon>
    </lineage>
</organism>
<dbReference type="SUPFAM" id="SSF52402">
    <property type="entry name" value="Adenine nucleotide alpha hydrolases-like"/>
    <property type="match status" value="1"/>
</dbReference>
<dbReference type="PANTHER" id="PTHR46268:SF25">
    <property type="entry name" value="USPA DOMAIN PROTEIN"/>
    <property type="match status" value="1"/>
</dbReference>
<feature type="domain" description="UspA" evidence="2">
    <location>
        <begin position="2"/>
        <end position="151"/>
    </location>
</feature>
<protein>
    <submittedName>
        <fullName evidence="3">Universal stress protein</fullName>
    </submittedName>
</protein>
<name>A0AAF0JM07_9EURY</name>
<dbReference type="AlphaFoldDB" id="A0AAF0JM07"/>
<evidence type="ECO:0000313" key="4">
    <source>
        <dbReference type="Proteomes" id="UP001218895"/>
    </source>
</evidence>
<dbReference type="KEGG" id="manq:L1994_02615"/>
<proteinExistence type="inferred from homology"/>
<dbReference type="EMBL" id="CP091092">
    <property type="protein sequence ID" value="WFN37299.1"/>
    <property type="molecule type" value="Genomic_DNA"/>
</dbReference>